<dbReference type="AlphaFoldDB" id="A0A2S4V396"/>
<gene>
    <name evidence="1" type="ORF">PSTT_10682</name>
</gene>
<dbReference type="VEuPathDB" id="FungiDB:PSTT_10682"/>
<dbReference type="Proteomes" id="UP000239156">
    <property type="component" value="Unassembled WGS sequence"/>
</dbReference>
<protein>
    <submittedName>
        <fullName evidence="1">Uncharacterized protein</fullName>
    </submittedName>
</protein>
<name>A0A2S4V396_9BASI</name>
<dbReference type="EMBL" id="PKSL01000117">
    <property type="protein sequence ID" value="POW03993.1"/>
    <property type="molecule type" value="Genomic_DNA"/>
</dbReference>
<evidence type="ECO:0000313" key="2">
    <source>
        <dbReference type="Proteomes" id="UP000239156"/>
    </source>
</evidence>
<proteinExistence type="predicted"/>
<reference evidence="1" key="1">
    <citation type="submission" date="2017-12" db="EMBL/GenBank/DDBJ databases">
        <title>Gene loss provides genomic basis for host adaptation in cereal stripe rust fungi.</title>
        <authorList>
            <person name="Xia C."/>
        </authorList>
    </citation>
    <scope>NUCLEOTIDE SEQUENCE [LARGE SCALE GENOMIC DNA]</scope>
    <source>
        <strain evidence="1">93-210</strain>
    </source>
</reference>
<evidence type="ECO:0000313" key="1">
    <source>
        <dbReference type="EMBL" id="POW03993.1"/>
    </source>
</evidence>
<accession>A0A2S4V396</accession>
<comment type="caution">
    <text evidence="1">The sequence shown here is derived from an EMBL/GenBank/DDBJ whole genome shotgun (WGS) entry which is preliminary data.</text>
</comment>
<keyword evidence="2" id="KW-1185">Reference proteome</keyword>
<sequence length="50" mass="6005">MCGWCTDLDSQWIVRILQVDPPERVQDKYIGSNLWLSMRLFWCSLLWSQS</sequence>
<organism evidence="1 2">
    <name type="scientific">Puccinia striiformis</name>
    <dbReference type="NCBI Taxonomy" id="27350"/>
    <lineage>
        <taxon>Eukaryota</taxon>
        <taxon>Fungi</taxon>
        <taxon>Dikarya</taxon>
        <taxon>Basidiomycota</taxon>
        <taxon>Pucciniomycotina</taxon>
        <taxon>Pucciniomycetes</taxon>
        <taxon>Pucciniales</taxon>
        <taxon>Pucciniaceae</taxon>
        <taxon>Puccinia</taxon>
    </lineage>
</organism>